<dbReference type="InterPro" id="IPR036412">
    <property type="entry name" value="HAD-like_sf"/>
</dbReference>
<evidence type="ECO:0000313" key="2">
    <source>
        <dbReference type="Proteomes" id="UP001232343"/>
    </source>
</evidence>
<dbReference type="SUPFAM" id="SSF56784">
    <property type="entry name" value="HAD-like"/>
    <property type="match status" value="1"/>
</dbReference>
<organism evidence="1 2">
    <name type="scientific">Lederbergia wuyishanensis</name>
    <dbReference type="NCBI Taxonomy" id="1347903"/>
    <lineage>
        <taxon>Bacteria</taxon>
        <taxon>Bacillati</taxon>
        <taxon>Bacillota</taxon>
        <taxon>Bacilli</taxon>
        <taxon>Bacillales</taxon>
        <taxon>Bacillaceae</taxon>
        <taxon>Lederbergia</taxon>
    </lineage>
</organism>
<gene>
    <name evidence="1" type="ORF">J2S14_001317</name>
</gene>
<keyword evidence="2" id="KW-1185">Reference proteome</keyword>
<dbReference type="Proteomes" id="UP001232343">
    <property type="component" value="Unassembled WGS sequence"/>
</dbReference>
<sequence length="34" mass="4092">MIRSLIFDMDGTLFQTDIFGYLRKNEKWSGEKHN</sequence>
<name>A0ABU0D294_9BACI</name>
<reference evidence="1 2" key="1">
    <citation type="submission" date="2023-07" db="EMBL/GenBank/DDBJ databases">
        <title>Genomic Encyclopedia of Type Strains, Phase IV (KMG-IV): sequencing the most valuable type-strain genomes for metagenomic binning, comparative biology and taxonomic classification.</title>
        <authorList>
            <person name="Goeker M."/>
        </authorList>
    </citation>
    <scope>NUCLEOTIDE SEQUENCE [LARGE SCALE GENOMIC DNA]</scope>
    <source>
        <strain evidence="1 2">DSM 27848</strain>
    </source>
</reference>
<accession>A0ABU0D294</accession>
<dbReference type="CDD" id="cd01427">
    <property type="entry name" value="HAD_like"/>
    <property type="match status" value="1"/>
</dbReference>
<protein>
    <submittedName>
        <fullName evidence="1">Beta-phosphoglucomutase-like phosphatase (HAD superfamily)</fullName>
    </submittedName>
</protein>
<proteinExistence type="predicted"/>
<dbReference type="EMBL" id="JAUSUO010000002">
    <property type="protein sequence ID" value="MDQ0342505.1"/>
    <property type="molecule type" value="Genomic_DNA"/>
</dbReference>
<evidence type="ECO:0000313" key="1">
    <source>
        <dbReference type="EMBL" id="MDQ0342505.1"/>
    </source>
</evidence>
<comment type="caution">
    <text evidence="1">The sequence shown here is derived from an EMBL/GenBank/DDBJ whole genome shotgun (WGS) entry which is preliminary data.</text>
</comment>